<sequence>MVQVALTAAQTLQLIAHRQQCPWETNRQMATWCKKAFSLPAEPGKSTVHRIVGQKRQLERMPEDYRHLKRMRPPNVVLLERHVLETLALFEGRAMLNYDSGLPGAFGCGGAADPGREAA</sequence>
<dbReference type="Proteomes" id="UP000476176">
    <property type="component" value="Unassembled WGS sequence"/>
</dbReference>
<reference evidence="3 4" key="1">
    <citation type="submission" date="2018-09" db="EMBL/GenBank/DDBJ databases">
        <title>Genomic investigation of the strawberry pathogen Phytophthora fragariae indicates pathogenicity is determined by transcriptional variation in three key races.</title>
        <authorList>
            <person name="Adams T.M."/>
            <person name="Armitage A.D."/>
            <person name="Sobczyk M.K."/>
            <person name="Bates H.J."/>
            <person name="Dunwell J.M."/>
            <person name="Nellist C.F."/>
            <person name="Harrison R.J."/>
        </authorList>
    </citation>
    <scope>NUCLEOTIDE SEQUENCE [LARGE SCALE GENOMIC DNA]</scope>
    <source>
        <strain evidence="2 3">BC-23</strain>
        <strain evidence="1 4">ONT-3</strain>
    </source>
</reference>
<comment type="caution">
    <text evidence="1">The sequence shown here is derived from an EMBL/GenBank/DDBJ whole genome shotgun (WGS) entry which is preliminary data.</text>
</comment>
<name>A0A6G0LRQ1_9STRA</name>
<evidence type="ECO:0000313" key="2">
    <source>
        <dbReference type="EMBL" id="KAE9253257.1"/>
    </source>
</evidence>
<evidence type="ECO:0000313" key="3">
    <source>
        <dbReference type="Proteomes" id="UP000476176"/>
    </source>
</evidence>
<evidence type="ECO:0000313" key="4">
    <source>
        <dbReference type="Proteomes" id="UP000488956"/>
    </source>
</evidence>
<dbReference type="EMBL" id="QXGC01000040">
    <property type="protein sequence ID" value="KAE9253257.1"/>
    <property type="molecule type" value="Genomic_DNA"/>
</dbReference>
<evidence type="ECO:0000313" key="1">
    <source>
        <dbReference type="EMBL" id="KAE9129044.1"/>
    </source>
</evidence>
<gene>
    <name evidence="2" type="ORF">PF004_g1596</name>
    <name evidence="1" type="ORF">PF010_g4278</name>
</gene>
<dbReference type="EMBL" id="QXFX01000147">
    <property type="protein sequence ID" value="KAE9129044.1"/>
    <property type="molecule type" value="Genomic_DNA"/>
</dbReference>
<protein>
    <submittedName>
        <fullName evidence="1">Uncharacterized protein</fullName>
    </submittedName>
</protein>
<dbReference type="AlphaFoldDB" id="A0A6G0LRQ1"/>
<organism evidence="1 4">
    <name type="scientific">Phytophthora fragariae</name>
    <dbReference type="NCBI Taxonomy" id="53985"/>
    <lineage>
        <taxon>Eukaryota</taxon>
        <taxon>Sar</taxon>
        <taxon>Stramenopiles</taxon>
        <taxon>Oomycota</taxon>
        <taxon>Peronosporomycetes</taxon>
        <taxon>Peronosporales</taxon>
        <taxon>Peronosporaceae</taxon>
        <taxon>Phytophthora</taxon>
    </lineage>
</organism>
<proteinExistence type="predicted"/>
<accession>A0A6G0LRQ1</accession>
<dbReference type="Proteomes" id="UP000488956">
    <property type="component" value="Unassembled WGS sequence"/>
</dbReference>